<feature type="transmembrane region" description="Helical" evidence="1">
    <location>
        <begin position="12"/>
        <end position="31"/>
    </location>
</feature>
<proteinExistence type="predicted"/>
<sequence length="60" mass="6600">MLVRQPMHAGLEAGMPLTLGLLCLHLMYYGGQLPAYDEKLPCVKGSLTLTNRLLANTFHS</sequence>
<dbReference type="AlphaFoldDB" id="A0A2T3YQR8"/>
<name>A0A2T3YQR8_TRIA4</name>
<protein>
    <submittedName>
        <fullName evidence="2">Uncharacterized protein</fullName>
    </submittedName>
</protein>
<keyword evidence="1" id="KW-1133">Transmembrane helix</keyword>
<dbReference type="EMBL" id="KZ679288">
    <property type="protein sequence ID" value="PTB34915.1"/>
    <property type="molecule type" value="Genomic_DNA"/>
</dbReference>
<keyword evidence="1" id="KW-0472">Membrane</keyword>
<organism evidence="2 3">
    <name type="scientific">Trichoderma asperellum (strain ATCC 204424 / CBS 433.97 / NBRC 101777)</name>
    <dbReference type="NCBI Taxonomy" id="1042311"/>
    <lineage>
        <taxon>Eukaryota</taxon>
        <taxon>Fungi</taxon>
        <taxon>Dikarya</taxon>
        <taxon>Ascomycota</taxon>
        <taxon>Pezizomycotina</taxon>
        <taxon>Sordariomycetes</taxon>
        <taxon>Hypocreomycetidae</taxon>
        <taxon>Hypocreales</taxon>
        <taxon>Hypocreaceae</taxon>
        <taxon>Trichoderma</taxon>
    </lineage>
</organism>
<keyword evidence="3" id="KW-1185">Reference proteome</keyword>
<evidence type="ECO:0000313" key="3">
    <source>
        <dbReference type="Proteomes" id="UP000240493"/>
    </source>
</evidence>
<gene>
    <name evidence="2" type="ORF">M441DRAFT_356997</name>
</gene>
<accession>A0A2T3YQR8</accession>
<evidence type="ECO:0000256" key="1">
    <source>
        <dbReference type="SAM" id="Phobius"/>
    </source>
</evidence>
<dbReference type="Proteomes" id="UP000240493">
    <property type="component" value="Unassembled WGS sequence"/>
</dbReference>
<keyword evidence="1" id="KW-0812">Transmembrane</keyword>
<evidence type="ECO:0000313" key="2">
    <source>
        <dbReference type="EMBL" id="PTB34915.1"/>
    </source>
</evidence>
<reference evidence="2 3" key="1">
    <citation type="submission" date="2016-07" db="EMBL/GenBank/DDBJ databases">
        <title>Multiple horizontal gene transfer events from other fungi enriched the ability of initially mycotrophic Trichoderma (Ascomycota) to feed on dead plant biomass.</title>
        <authorList>
            <consortium name="DOE Joint Genome Institute"/>
            <person name="Aerts A."/>
            <person name="Atanasova L."/>
            <person name="Chenthamara K."/>
            <person name="Zhang J."/>
            <person name="Grujic M."/>
            <person name="Henrissat B."/>
            <person name="Kuo A."/>
            <person name="Salamov A."/>
            <person name="Lipzen A."/>
            <person name="Labutti K."/>
            <person name="Barry K."/>
            <person name="Miao Y."/>
            <person name="Rahimi M.J."/>
            <person name="Shen Q."/>
            <person name="Grigoriev I.V."/>
            <person name="Kubicek C.P."/>
            <person name="Druzhinina I.S."/>
        </authorList>
    </citation>
    <scope>NUCLEOTIDE SEQUENCE [LARGE SCALE GENOMIC DNA]</scope>
    <source>
        <strain evidence="2 3">CBS 433.97</strain>
    </source>
</reference>